<dbReference type="AlphaFoldDB" id="A0A5E7Q096"/>
<feature type="compositionally biased region" description="Polar residues" evidence="1">
    <location>
        <begin position="131"/>
        <end position="141"/>
    </location>
</feature>
<proteinExistence type="predicted"/>
<organism evidence="2 3">
    <name type="scientific">Pseudomonas fluorescens</name>
    <dbReference type="NCBI Taxonomy" id="294"/>
    <lineage>
        <taxon>Bacteria</taxon>
        <taxon>Pseudomonadati</taxon>
        <taxon>Pseudomonadota</taxon>
        <taxon>Gammaproteobacteria</taxon>
        <taxon>Pseudomonadales</taxon>
        <taxon>Pseudomonadaceae</taxon>
        <taxon>Pseudomonas</taxon>
    </lineage>
</organism>
<name>A0A5E7Q096_PSEFL</name>
<sequence length="164" mass="19000">MTHLVRRSQLEAFELQANAQYVSTMVVHLRIYFPERYAADDDVMLSEKVRASLRKANDFGLYSQRDCCRFVSLAAIYGRDFPDEPASRWVREVLTDELGGSPSARMGRALELALYREDVERRNRESRGQFDSDTQPWQPSATHMDDESIWDRDLLQRPHTGQGT</sequence>
<reference evidence="2 3" key="1">
    <citation type="submission" date="2019-09" db="EMBL/GenBank/DDBJ databases">
        <authorList>
            <person name="Chandra G."/>
            <person name="Truman W A."/>
        </authorList>
    </citation>
    <scope>NUCLEOTIDE SEQUENCE [LARGE SCALE GENOMIC DNA]</scope>
    <source>
        <strain evidence="2">PS896</strain>
    </source>
</reference>
<accession>A0A5E7Q096</accession>
<evidence type="ECO:0000313" key="3">
    <source>
        <dbReference type="Proteomes" id="UP000377224"/>
    </source>
</evidence>
<evidence type="ECO:0000313" key="2">
    <source>
        <dbReference type="EMBL" id="VVP55536.1"/>
    </source>
</evidence>
<protein>
    <submittedName>
        <fullName evidence="2">Uncharacterized protein</fullName>
    </submittedName>
</protein>
<evidence type="ECO:0000256" key="1">
    <source>
        <dbReference type="SAM" id="MobiDB-lite"/>
    </source>
</evidence>
<dbReference type="EMBL" id="CABVIN010000013">
    <property type="protein sequence ID" value="VVP55536.1"/>
    <property type="molecule type" value="Genomic_DNA"/>
</dbReference>
<dbReference type="RefSeq" id="WP_064392255.1">
    <property type="nucleotide sequence ID" value="NZ_CABVIN010000013.1"/>
</dbReference>
<dbReference type="Proteomes" id="UP000377224">
    <property type="component" value="Unassembled WGS sequence"/>
</dbReference>
<gene>
    <name evidence="2" type="ORF">PS896_05670</name>
</gene>
<feature type="region of interest" description="Disordered" evidence="1">
    <location>
        <begin position="123"/>
        <end position="164"/>
    </location>
</feature>
<feature type="compositionally biased region" description="Basic and acidic residues" evidence="1">
    <location>
        <begin position="143"/>
        <end position="156"/>
    </location>
</feature>